<name>A0A3B0Z9B0_9ZZZZ</name>
<protein>
    <submittedName>
        <fullName evidence="2">Mobile element protein</fullName>
    </submittedName>
</protein>
<proteinExistence type="predicted"/>
<dbReference type="NCBIfam" id="NF033564">
    <property type="entry name" value="transpos_ISAs1"/>
    <property type="match status" value="1"/>
</dbReference>
<organism evidence="2">
    <name type="scientific">hydrothermal vent metagenome</name>
    <dbReference type="NCBI Taxonomy" id="652676"/>
    <lineage>
        <taxon>unclassified sequences</taxon>
        <taxon>metagenomes</taxon>
        <taxon>ecological metagenomes</taxon>
    </lineage>
</organism>
<gene>
    <name evidence="2" type="ORF">MNBD_GAMMA18-1385</name>
</gene>
<dbReference type="InterPro" id="IPR032806">
    <property type="entry name" value="YbfD_N"/>
</dbReference>
<evidence type="ECO:0000259" key="1">
    <source>
        <dbReference type="Pfam" id="PF13808"/>
    </source>
</evidence>
<dbReference type="Pfam" id="PF13808">
    <property type="entry name" value="DDE_Tnp_1_assoc"/>
    <property type="match status" value="1"/>
</dbReference>
<accession>A0A3B0Z9B0</accession>
<reference evidence="2" key="1">
    <citation type="submission" date="2018-06" db="EMBL/GenBank/DDBJ databases">
        <authorList>
            <person name="Zhirakovskaya E."/>
        </authorList>
    </citation>
    <scope>NUCLEOTIDE SEQUENCE</scope>
</reference>
<dbReference type="InterPro" id="IPR051698">
    <property type="entry name" value="Transposase_11-like"/>
</dbReference>
<dbReference type="PANTHER" id="PTHR30298">
    <property type="entry name" value="H REPEAT-ASSOCIATED PREDICTED TRANSPOSASE"/>
    <property type="match status" value="1"/>
</dbReference>
<feature type="domain" description="H repeat-associated protein N-terminal" evidence="1">
    <location>
        <begin position="12"/>
        <end position="99"/>
    </location>
</feature>
<dbReference type="PANTHER" id="PTHR30298:SF0">
    <property type="entry name" value="PROTEIN YBFL-RELATED"/>
    <property type="match status" value="1"/>
</dbReference>
<evidence type="ECO:0000313" key="2">
    <source>
        <dbReference type="EMBL" id="VAW89995.1"/>
    </source>
</evidence>
<dbReference type="AlphaFoldDB" id="A0A3B0Z9B0"/>
<dbReference type="InterPro" id="IPR047647">
    <property type="entry name" value="ISAs1_transpos"/>
</dbReference>
<dbReference type="EMBL" id="UOFP01000302">
    <property type="protein sequence ID" value="VAW89995.1"/>
    <property type="molecule type" value="Genomic_DNA"/>
</dbReference>
<sequence>MKNQTDKNKTLLDHLSLIPDPRIEKKCAHKLEDIIAITICAVICGADDWNAIESFGKAKNDWFSIFLDLPNGIPSHDTFRRLFSIMSPTVFQEFFTGWIINVADKVGGVVAIDGKNSSTIS</sequence>